<dbReference type="EMBL" id="JAACJN010000106">
    <property type="protein sequence ID" value="KAF5373369.1"/>
    <property type="molecule type" value="Genomic_DNA"/>
</dbReference>
<dbReference type="InterPro" id="IPR036291">
    <property type="entry name" value="NAD(P)-bd_dom_sf"/>
</dbReference>
<evidence type="ECO:0000256" key="3">
    <source>
        <dbReference type="SAM" id="MobiDB-lite"/>
    </source>
</evidence>
<evidence type="ECO:0000313" key="5">
    <source>
        <dbReference type="EMBL" id="KAF5373369.1"/>
    </source>
</evidence>
<dbReference type="OrthoDB" id="419598at2759"/>
<dbReference type="Pfam" id="PF05368">
    <property type="entry name" value="NmrA"/>
    <property type="match status" value="1"/>
</dbReference>
<dbReference type="PANTHER" id="PTHR42748:SF14">
    <property type="entry name" value="SNOAL-LIKE DOMAIN-CONTAINING PROTEIN"/>
    <property type="match status" value="1"/>
</dbReference>
<dbReference type="Gene3D" id="3.90.25.10">
    <property type="entry name" value="UDP-galactose 4-epimerase, domain 1"/>
    <property type="match status" value="1"/>
</dbReference>
<dbReference type="AlphaFoldDB" id="A0A8H5GY42"/>
<evidence type="ECO:0000313" key="6">
    <source>
        <dbReference type="Proteomes" id="UP000518752"/>
    </source>
</evidence>
<accession>A0A8H5GY42</accession>
<dbReference type="CDD" id="cd05251">
    <property type="entry name" value="NmrA_like_SDR_a"/>
    <property type="match status" value="1"/>
</dbReference>
<feature type="region of interest" description="Disordered" evidence="3">
    <location>
        <begin position="366"/>
        <end position="389"/>
    </location>
</feature>
<evidence type="ECO:0000259" key="4">
    <source>
        <dbReference type="Pfam" id="PF05368"/>
    </source>
</evidence>
<gene>
    <name evidence="5" type="ORF">D9757_009748</name>
</gene>
<evidence type="ECO:0000256" key="1">
    <source>
        <dbReference type="ARBA" id="ARBA00006328"/>
    </source>
</evidence>
<protein>
    <recommendedName>
        <fullName evidence="4">NmrA-like domain-containing protein</fullName>
    </recommendedName>
</protein>
<sequence>MSKKILVIGATGSQGIPVITSLLEPDETGNPSPYSVRVLTRNPESKKAKVLASLSGVEVAKGARRVVPFSSYLSRQSLGPTGDFEDLATLLPAMQSCYGVFANTDTTAGGEKEEIYAAIKMFEHAHRVVGLKHFLWSSLDYGYKLGGFDPQYDAPHMTSKGIVADFLRSQTSDPDPRGKALTWTILTTGPYMENLGGYMLGTRPTVDSAQNGTVTAAQIREKDTHKSEPLIFDIPTRNGHIPMISLDDLGWWSRYIFDHPPQTSGKELKVASEWITMDEVVETFVRVTGIPAIRAKIPTEEFWSFRSSFPSTRRKTFEGMYSVWRDDLLTRDMDWVTSVYPHRTTLEKWLREREWKGEWVVYRDDSESGKTRDPRWMGSEAEERLFGDV</sequence>
<comment type="caution">
    <text evidence="5">The sequence shown here is derived from an EMBL/GenBank/DDBJ whole genome shotgun (WGS) entry which is preliminary data.</text>
</comment>
<dbReference type="InterPro" id="IPR051164">
    <property type="entry name" value="NmrA-like_oxidored"/>
</dbReference>
<proteinExistence type="inferred from homology"/>
<name>A0A8H5GY42_9AGAR</name>
<comment type="similarity">
    <text evidence="1">Belongs to the NmrA-type oxidoreductase family.</text>
</comment>
<dbReference type="Gene3D" id="3.40.50.720">
    <property type="entry name" value="NAD(P)-binding Rossmann-like Domain"/>
    <property type="match status" value="2"/>
</dbReference>
<dbReference type="SUPFAM" id="SSF51735">
    <property type="entry name" value="NAD(P)-binding Rossmann-fold domains"/>
    <property type="match status" value="1"/>
</dbReference>
<reference evidence="5 6" key="1">
    <citation type="journal article" date="2020" name="ISME J.">
        <title>Uncovering the hidden diversity of litter-decomposition mechanisms in mushroom-forming fungi.</title>
        <authorList>
            <person name="Floudas D."/>
            <person name="Bentzer J."/>
            <person name="Ahren D."/>
            <person name="Johansson T."/>
            <person name="Persson P."/>
            <person name="Tunlid A."/>
        </authorList>
    </citation>
    <scope>NUCLEOTIDE SEQUENCE [LARGE SCALE GENOMIC DNA]</scope>
    <source>
        <strain evidence="5 6">CBS 406.79</strain>
    </source>
</reference>
<organism evidence="5 6">
    <name type="scientific">Collybiopsis confluens</name>
    <dbReference type="NCBI Taxonomy" id="2823264"/>
    <lineage>
        <taxon>Eukaryota</taxon>
        <taxon>Fungi</taxon>
        <taxon>Dikarya</taxon>
        <taxon>Basidiomycota</taxon>
        <taxon>Agaricomycotina</taxon>
        <taxon>Agaricomycetes</taxon>
        <taxon>Agaricomycetidae</taxon>
        <taxon>Agaricales</taxon>
        <taxon>Marasmiineae</taxon>
        <taxon>Omphalotaceae</taxon>
        <taxon>Collybiopsis</taxon>
    </lineage>
</organism>
<dbReference type="InterPro" id="IPR008030">
    <property type="entry name" value="NmrA-like"/>
</dbReference>
<dbReference type="PANTHER" id="PTHR42748">
    <property type="entry name" value="NITROGEN METABOLITE REPRESSION PROTEIN NMRA FAMILY MEMBER"/>
    <property type="match status" value="1"/>
</dbReference>
<feature type="domain" description="NmrA-like" evidence="4">
    <location>
        <begin position="1"/>
        <end position="349"/>
    </location>
</feature>
<evidence type="ECO:0000256" key="2">
    <source>
        <dbReference type="ARBA" id="ARBA00022857"/>
    </source>
</evidence>
<dbReference type="Proteomes" id="UP000518752">
    <property type="component" value="Unassembled WGS sequence"/>
</dbReference>
<keyword evidence="6" id="KW-1185">Reference proteome</keyword>
<dbReference type="GO" id="GO:0005634">
    <property type="term" value="C:nucleus"/>
    <property type="evidence" value="ECO:0007669"/>
    <property type="project" value="TreeGrafter"/>
</dbReference>
<keyword evidence="2" id="KW-0521">NADP</keyword>